<dbReference type="Proteomes" id="UP000252357">
    <property type="component" value="Unassembled WGS sequence"/>
</dbReference>
<accession>A0A368KZZ8</accession>
<sequence length="216" mass="24388">MMIINRKLRWTSLVVTLFLFGCSSTGGSIGGLIPAPKATKGELRSGIYTSQDKIFEINVPFPVNSTAYSYMQIEETYLQNETHIVFSSTLNPAEVYRVDLFCKLPEESNMKSAHELAKVIRDQYSAQFSAAYGNPLINQQADKALPNEFTYTQIIPERKSGTQRALGFTVQHSSYAFKKENCLAHIWVNFPISEKALPSGAELRKAQFINSFRWNQ</sequence>
<reference evidence="1 2" key="1">
    <citation type="journal article" date="2018" name="Int. J. Syst. Evol. Microbiol.">
        <title>Parvibium lacunae gen. nov., sp. nov., a new member of the family Alcaligenaceae isolated from a freshwater pond.</title>
        <authorList>
            <person name="Chen W.M."/>
            <person name="Xie P.B."/>
            <person name="Hsu M.Y."/>
            <person name="Sheu S.Y."/>
        </authorList>
    </citation>
    <scope>NUCLEOTIDE SEQUENCE [LARGE SCALE GENOMIC DNA]</scope>
    <source>
        <strain evidence="1 2">KMB9</strain>
    </source>
</reference>
<protein>
    <recommendedName>
        <fullName evidence="3">Lipoprotein</fullName>
    </recommendedName>
</protein>
<gene>
    <name evidence="1" type="ORF">DU000_11060</name>
</gene>
<keyword evidence="2" id="KW-1185">Reference proteome</keyword>
<evidence type="ECO:0000313" key="1">
    <source>
        <dbReference type="EMBL" id="RCS56870.1"/>
    </source>
</evidence>
<organism evidence="1 2">
    <name type="scientific">Parvibium lacunae</name>
    <dbReference type="NCBI Taxonomy" id="1888893"/>
    <lineage>
        <taxon>Bacteria</taxon>
        <taxon>Pseudomonadati</taxon>
        <taxon>Pseudomonadota</taxon>
        <taxon>Betaproteobacteria</taxon>
        <taxon>Burkholderiales</taxon>
        <taxon>Alcaligenaceae</taxon>
        <taxon>Parvibium</taxon>
    </lineage>
</organism>
<dbReference type="AlphaFoldDB" id="A0A368KZZ8"/>
<proteinExistence type="predicted"/>
<dbReference type="PROSITE" id="PS51257">
    <property type="entry name" value="PROKAR_LIPOPROTEIN"/>
    <property type="match status" value="1"/>
</dbReference>
<comment type="caution">
    <text evidence="1">The sequence shown here is derived from an EMBL/GenBank/DDBJ whole genome shotgun (WGS) entry which is preliminary data.</text>
</comment>
<dbReference type="EMBL" id="QPGB01000005">
    <property type="protein sequence ID" value="RCS56870.1"/>
    <property type="molecule type" value="Genomic_DNA"/>
</dbReference>
<evidence type="ECO:0000313" key="2">
    <source>
        <dbReference type="Proteomes" id="UP000252357"/>
    </source>
</evidence>
<name>A0A368KZZ8_9BURK</name>
<evidence type="ECO:0008006" key="3">
    <source>
        <dbReference type="Google" id="ProtNLM"/>
    </source>
</evidence>
<dbReference type="RefSeq" id="WP_114403471.1">
    <property type="nucleotide sequence ID" value="NZ_QPGB01000005.1"/>
</dbReference>